<keyword evidence="2" id="KW-0812">Transmembrane</keyword>
<dbReference type="AlphaFoldDB" id="A0A975C3E3"/>
<dbReference type="SUPFAM" id="SSF111369">
    <property type="entry name" value="HlyD-like secretion proteins"/>
    <property type="match status" value="3"/>
</dbReference>
<dbReference type="Gene3D" id="1.10.287.470">
    <property type="entry name" value="Helix hairpin bin"/>
    <property type="match status" value="1"/>
</dbReference>
<keyword evidence="2" id="KW-0472">Membrane</keyword>
<evidence type="ECO:0000256" key="1">
    <source>
        <dbReference type="SAM" id="MobiDB-lite"/>
    </source>
</evidence>
<dbReference type="PANTHER" id="PTHR30386">
    <property type="entry name" value="MEMBRANE FUSION SUBUNIT OF EMRAB-TOLC MULTIDRUG EFFLUX PUMP"/>
    <property type="match status" value="1"/>
</dbReference>
<name>A0A975C3E3_9CAUL</name>
<dbReference type="EMBL" id="CP062222">
    <property type="protein sequence ID" value="QTC90591.1"/>
    <property type="molecule type" value="Genomic_DNA"/>
</dbReference>
<accession>A0A975C3E3</accession>
<evidence type="ECO:0000259" key="3">
    <source>
        <dbReference type="Pfam" id="PF25876"/>
    </source>
</evidence>
<dbReference type="Pfam" id="PF25954">
    <property type="entry name" value="Beta-barrel_RND_2"/>
    <property type="match status" value="1"/>
</dbReference>
<dbReference type="PANTHER" id="PTHR30386:SF24">
    <property type="entry name" value="MULTIDRUG RESISTANCE EFFLUX PUMP"/>
    <property type="match status" value="1"/>
</dbReference>
<keyword evidence="2" id="KW-1133">Transmembrane helix</keyword>
<protein>
    <submittedName>
        <fullName evidence="5">HlyD family secretion protein</fullName>
    </submittedName>
</protein>
<dbReference type="Gene3D" id="2.40.50.100">
    <property type="match status" value="1"/>
</dbReference>
<feature type="region of interest" description="Disordered" evidence="1">
    <location>
        <begin position="357"/>
        <end position="376"/>
    </location>
</feature>
<feature type="domain" description="Multidrug resistance protein MdtA-like alpha-helical hairpin" evidence="3">
    <location>
        <begin position="121"/>
        <end position="179"/>
    </location>
</feature>
<dbReference type="Pfam" id="PF25876">
    <property type="entry name" value="HH_MFP_RND"/>
    <property type="match status" value="1"/>
</dbReference>
<keyword evidence="6" id="KW-1185">Reference proteome</keyword>
<dbReference type="RefSeq" id="WP_207869105.1">
    <property type="nucleotide sequence ID" value="NZ_CP062222.1"/>
</dbReference>
<organism evidence="5 6">
    <name type="scientific">Brevundimonas goettingensis</name>
    <dbReference type="NCBI Taxonomy" id="2774190"/>
    <lineage>
        <taxon>Bacteria</taxon>
        <taxon>Pseudomonadati</taxon>
        <taxon>Pseudomonadota</taxon>
        <taxon>Alphaproteobacteria</taxon>
        <taxon>Caulobacterales</taxon>
        <taxon>Caulobacteraceae</taxon>
        <taxon>Brevundimonas</taxon>
    </lineage>
</organism>
<gene>
    <name evidence="5" type="ORF">IFJ75_15170</name>
</gene>
<evidence type="ECO:0000259" key="4">
    <source>
        <dbReference type="Pfam" id="PF25954"/>
    </source>
</evidence>
<feature type="transmembrane region" description="Helical" evidence="2">
    <location>
        <begin position="12"/>
        <end position="30"/>
    </location>
</feature>
<dbReference type="InterPro" id="IPR058792">
    <property type="entry name" value="Beta-barrel_RND_2"/>
</dbReference>
<dbReference type="Proteomes" id="UP000663918">
    <property type="component" value="Chromosome"/>
</dbReference>
<proteinExistence type="predicted"/>
<evidence type="ECO:0000256" key="2">
    <source>
        <dbReference type="SAM" id="Phobius"/>
    </source>
</evidence>
<feature type="domain" description="CusB-like beta-barrel" evidence="4">
    <location>
        <begin position="249"/>
        <end position="291"/>
    </location>
</feature>
<evidence type="ECO:0000313" key="5">
    <source>
        <dbReference type="EMBL" id="QTC90591.1"/>
    </source>
</evidence>
<sequence>MPAPALKNRLPLIVAGVVVLALIIGGFFWWQNKQRWEATDNAFVQADTTLVSPQINGYVTEVLVTDNQRVEPGQILVKLDDADARAQLAQAEANLAATLAAVGNVDARAVQEQATIASRAAAVRSAQANAALADARVDRYGKLAQQGWVSQQGIQTERAGAQTAQATVAEAQAALSAEQHNIGVLGSTRDQSVAAVEQARAQVEVARTNLDRTVIRAATAGVVGARSVRVGQYVRVGGQILSIVPLGDVYVVANFKETQLDRLRIGQTVEIRADAFPGQHITGRVDSFSPATGSEFALIPVENATGNFTKITQRVPVRIVVSRAHGGAALRPGLSLEVKVDLKSPGGVSFAEAATGQTRLADASTTQSAGQSGAHE</sequence>
<dbReference type="InterPro" id="IPR050739">
    <property type="entry name" value="MFP"/>
</dbReference>
<dbReference type="KEGG" id="bgoe:IFJ75_15170"/>
<reference evidence="5" key="1">
    <citation type="submission" date="2020-09" db="EMBL/GenBank/DDBJ databases">
        <title>Brevundimonas sp. LVF2 isolated from a puddle in Goettingen, Germany.</title>
        <authorList>
            <person name="Friedrich I."/>
            <person name="Klassen A."/>
            <person name="Hannes N."/>
            <person name="Schneider D."/>
            <person name="Hertel R."/>
            <person name="Daniel R."/>
        </authorList>
    </citation>
    <scope>NUCLEOTIDE SEQUENCE</scope>
    <source>
        <strain evidence="5">LVF2</strain>
    </source>
</reference>
<dbReference type="InterPro" id="IPR058624">
    <property type="entry name" value="MdtA-like_HH"/>
</dbReference>
<evidence type="ECO:0000313" key="6">
    <source>
        <dbReference type="Proteomes" id="UP000663918"/>
    </source>
</evidence>
<dbReference type="GO" id="GO:0055085">
    <property type="term" value="P:transmembrane transport"/>
    <property type="evidence" value="ECO:0007669"/>
    <property type="project" value="InterPro"/>
</dbReference>
<dbReference type="Gene3D" id="2.40.30.170">
    <property type="match status" value="1"/>
</dbReference>